<name>A0AAC9RKC8_9CLOT</name>
<dbReference type="PANTHER" id="PTHR10491">
    <property type="entry name" value="DTDP-4-DEHYDRORHAMNOSE REDUCTASE"/>
    <property type="match status" value="1"/>
</dbReference>
<evidence type="ECO:0000256" key="1">
    <source>
        <dbReference type="ARBA" id="ARBA00010944"/>
    </source>
</evidence>
<evidence type="ECO:0000256" key="2">
    <source>
        <dbReference type="RuleBase" id="RU364082"/>
    </source>
</evidence>
<evidence type="ECO:0000313" key="6">
    <source>
        <dbReference type="Proteomes" id="UP000177894"/>
    </source>
</evidence>
<reference evidence="4 6" key="1">
    <citation type="submission" date="2016-10" db="EMBL/GenBank/DDBJ databases">
        <title>Complete Genome Sequence of Acetogen Clostridium formicoaceticum ATCC 27076.</title>
        <authorList>
            <person name="Bao T."/>
            <person name="Cheng C."/>
            <person name="Zhao J."/>
            <person name="Yang S.-T."/>
            <person name="Wang J."/>
            <person name="Wang M."/>
        </authorList>
    </citation>
    <scope>NUCLEOTIDE SEQUENCE [LARGE SCALE GENOMIC DNA]</scope>
    <source>
        <strain evidence="4 6">ATCC 27076</strain>
    </source>
</reference>
<dbReference type="Gene3D" id="3.90.25.10">
    <property type="entry name" value="UDP-galactose 4-epimerase, domain 1"/>
    <property type="match status" value="1"/>
</dbReference>
<keyword evidence="2" id="KW-0521">NADP</keyword>
<dbReference type="PANTHER" id="PTHR10491:SF4">
    <property type="entry name" value="METHIONINE ADENOSYLTRANSFERASE 2 SUBUNIT BETA"/>
    <property type="match status" value="1"/>
</dbReference>
<feature type="domain" description="RmlD-like substrate binding" evidence="3">
    <location>
        <begin position="1"/>
        <end position="276"/>
    </location>
</feature>
<accession>A0AAC9RKC8</accession>
<evidence type="ECO:0000313" key="4">
    <source>
        <dbReference type="EMBL" id="AOY78259.1"/>
    </source>
</evidence>
<dbReference type="InterPro" id="IPR029903">
    <property type="entry name" value="RmlD-like-bd"/>
</dbReference>
<dbReference type="InterPro" id="IPR005913">
    <property type="entry name" value="dTDP_dehydrorham_reduct"/>
</dbReference>
<protein>
    <recommendedName>
        <fullName evidence="2">dTDP-4-dehydrorhamnose reductase</fullName>
        <ecNumber evidence="2">1.1.1.133</ecNumber>
    </recommendedName>
</protein>
<evidence type="ECO:0000313" key="5">
    <source>
        <dbReference type="EMBL" id="ARE85835.1"/>
    </source>
</evidence>
<comment type="pathway">
    <text evidence="2">Carbohydrate biosynthesis; dTDP-L-rhamnose biosynthesis.</text>
</comment>
<dbReference type="SUPFAM" id="SSF51735">
    <property type="entry name" value="NAD(P)-binding Rossmann-fold domains"/>
    <property type="match status" value="1"/>
</dbReference>
<evidence type="ECO:0000313" key="7">
    <source>
        <dbReference type="Proteomes" id="UP000192478"/>
    </source>
</evidence>
<sequence length="279" mass="31174">MKILVIGAKGQLGTDVVEKLSGGYETIGVEKEALDITNLEGTINTVRDIKPDVIINTAAYTNVDGAETEVDLAYKVNCIGAKNLAIATMETGCRLVHISTDFVFDGQKSSPYIEFDPSNPLSIYGKSKLAGEISIKEICHRHYILRTSWLYGEHGHNFVKTMLKLSETNRTLRVVDDQIGSPTYTKDLVAVIEKIITTDAYGTYHASNEGECSWNAFAKKIFEVAGVKDIQVSPITSEELNRPAIRPKYSVMKNYMLQLQLDYKMPHWEEGLKNFNNKK</sequence>
<organism evidence="5 7">
    <name type="scientific">Clostridium formicaceticum</name>
    <dbReference type="NCBI Taxonomy" id="1497"/>
    <lineage>
        <taxon>Bacteria</taxon>
        <taxon>Bacillati</taxon>
        <taxon>Bacillota</taxon>
        <taxon>Clostridia</taxon>
        <taxon>Eubacteriales</taxon>
        <taxon>Clostridiaceae</taxon>
        <taxon>Clostridium</taxon>
    </lineage>
</organism>
<dbReference type="Pfam" id="PF04321">
    <property type="entry name" value="RmlD_sub_bind"/>
    <property type="match status" value="1"/>
</dbReference>
<dbReference type="Gene3D" id="3.40.50.720">
    <property type="entry name" value="NAD(P)-binding Rossmann-like Domain"/>
    <property type="match status" value="1"/>
</dbReference>
<comment type="function">
    <text evidence="2">Catalyzes the reduction of dTDP-6-deoxy-L-lyxo-4-hexulose to yield dTDP-L-rhamnose.</text>
</comment>
<dbReference type="RefSeq" id="WP_070973018.1">
    <property type="nucleotide sequence ID" value="NZ_CP017603.1"/>
</dbReference>
<keyword evidence="2 5" id="KW-0560">Oxidoreductase</keyword>
<reference evidence="5 7" key="2">
    <citation type="submission" date="2017-03" db="EMBL/GenBank/DDBJ databases">
        <title>Complete sequence of Clostridium formicaceticum DSM 92.</title>
        <authorList>
            <person name="Poehlein A."/>
            <person name="Karl M."/>
            <person name="Bengelsdorf F.R."/>
            <person name="Duerre P."/>
            <person name="Daniel R."/>
        </authorList>
    </citation>
    <scope>NUCLEOTIDE SEQUENCE [LARGE SCALE GENOMIC DNA]</scope>
    <source>
        <strain evidence="5 7">DSM 92</strain>
    </source>
</reference>
<proteinExistence type="inferred from homology"/>
<dbReference type="EMBL" id="CP020559">
    <property type="protein sequence ID" value="ARE85835.1"/>
    <property type="molecule type" value="Genomic_DNA"/>
</dbReference>
<dbReference type="AlphaFoldDB" id="A0AAC9RKC8"/>
<dbReference type="GO" id="GO:0005829">
    <property type="term" value="C:cytosol"/>
    <property type="evidence" value="ECO:0007669"/>
    <property type="project" value="TreeGrafter"/>
</dbReference>
<dbReference type="InterPro" id="IPR036291">
    <property type="entry name" value="NAD(P)-bd_dom_sf"/>
</dbReference>
<keyword evidence="6" id="KW-1185">Reference proteome</keyword>
<dbReference type="CDD" id="cd05254">
    <property type="entry name" value="dTDP_HR_like_SDR_e"/>
    <property type="match status" value="1"/>
</dbReference>
<dbReference type="GO" id="GO:0008831">
    <property type="term" value="F:dTDP-4-dehydrorhamnose reductase activity"/>
    <property type="evidence" value="ECO:0007669"/>
    <property type="project" value="UniProtKB-EC"/>
</dbReference>
<dbReference type="EC" id="1.1.1.133" evidence="2"/>
<dbReference type="GO" id="GO:0019305">
    <property type="term" value="P:dTDP-rhamnose biosynthetic process"/>
    <property type="evidence" value="ECO:0007669"/>
    <property type="project" value="TreeGrafter"/>
</dbReference>
<dbReference type="EMBL" id="CP017603">
    <property type="protein sequence ID" value="AOY78259.1"/>
    <property type="molecule type" value="Genomic_DNA"/>
</dbReference>
<gene>
    <name evidence="5" type="primary">rmlD_1</name>
    <name evidence="4" type="ORF">BJL90_06300</name>
    <name evidence="5" type="ORF">CLFO_01510</name>
</gene>
<dbReference type="NCBIfam" id="TIGR01214">
    <property type="entry name" value="rmlD"/>
    <property type="match status" value="1"/>
</dbReference>
<evidence type="ECO:0000259" key="3">
    <source>
        <dbReference type="Pfam" id="PF04321"/>
    </source>
</evidence>
<dbReference type="Proteomes" id="UP000177894">
    <property type="component" value="Chromosome"/>
</dbReference>
<dbReference type="KEGG" id="cfm:BJL90_06300"/>
<comment type="similarity">
    <text evidence="1 2">Belongs to the dTDP-4-dehydrorhamnose reductase family.</text>
</comment>
<dbReference type="Proteomes" id="UP000192478">
    <property type="component" value="Chromosome"/>
</dbReference>